<dbReference type="InterPro" id="IPR023346">
    <property type="entry name" value="Lysozyme-like_dom_sf"/>
</dbReference>
<evidence type="ECO:0000256" key="7">
    <source>
        <dbReference type="ARBA" id="ARBA00022679"/>
    </source>
</evidence>
<dbReference type="GO" id="GO:0006508">
    <property type="term" value="P:proteolysis"/>
    <property type="evidence" value="ECO:0007669"/>
    <property type="project" value="UniProtKB-KW"/>
</dbReference>
<keyword evidence="18" id="KW-1185">Reference proteome</keyword>
<dbReference type="InterPro" id="IPR012338">
    <property type="entry name" value="Beta-lactam/transpept-like"/>
</dbReference>
<gene>
    <name evidence="17" type="ORF">HNQ81_001495</name>
</gene>
<evidence type="ECO:0000256" key="15">
    <source>
        <dbReference type="SAM" id="MobiDB-lite"/>
    </source>
</evidence>
<dbReference type="Gene3D" id="3.40.710.10">
    <property type="entry name" value="DD-peptidase/beta-lactamase superfamily"/>
    <property type="match status" value="2"/>
</dbReference>
<dbReference type="GO" id="GO:0030288">
    <property type="term" value="C:outer membrane-bounded periplasmic space"/>
    <property type="evidence" value="ECO:0007669"/>
    <property type="project" value="TreeGrafter"/>
</dbReference>
<evidence type="ECO:0000256" key="12">
    <source>
        <dbReference type="ARBA" id="ARBA00023316"/>
    </source>
</evidence>
<sequence length="1115" mass="124024">MLKKFVFLILTLLCVGVAGLAATYYWFVVLHPGDQITVENIKKILSKESDVYYNDGVTKLGVFFDDAHRQYVDFEQMPQAFVNAMVASEDSRFFSHIGFDAVGIIRAALKNLQARKVVQGGSSLTQQTAKNLFKRTDRSLRAKLKELLYALRLEYHYPKEKIFEFYANQFFVSGNGHGLGVAARYYFDKMPEELTLVECAFIAGSVKRPNFYNPFIKKTDVDEAEARRQAEIRKDYVLDQMHELGMINEPTYNQARGAAIRFKQGRVGYSLNYVMEMVKDAVSSAEVQGALAVHGIDNIATSGVRVITTVDKNLQDQTLYALRRELSRLDVRLSGYERAEVQARLKELDYQGDGVLKEGAFVFGVITRIAGKGKEVTVEVALDNRLGLGTIDYPGLSRVVEARVKWAQDLWSEPSPRDADRLLAQIKEGDRAWVSIRKVREDGTAILDLEKFPEIQGGALVMKDGRIQAMAGGSENRFFNRAVYARRTMGSSFKPFVYAAALQLGWNSADLLSNKRDIFIFQGMPYFPRPDHVSPFESVSMSWAGVHSENLASVWLAAHLCDHLNAQQFREVAERVGLAPYKTGTAEEPYKTYRGRLRDKHGIQVSDEVLRAAAYTSAVINLEADFIFEGMADEYRKLKKLHYGLGFEKIRQSVYREFASGQAGNITNERQELGRRQKILSESFLALADLRRKFRAYVLQAETPLGPFEPDSFGSGVSSADLYYDRSTGQYYFQGANSVSPSLQRVGRSEVQAVLLNHGDAERRDFFSRVKLNGVLSVAAYDLAERQIETELQRLKQLPPYSFEVLSVVSDFRVLVGLKYLVEFARQMGVGSNLEPVLSFPLGANVVTLLEMVRTYEGLVTGTVSTYGYENEEDKDLLAVLDRIESAGGELLYRPHRRAKQAVDPRTSIVLGHILENVVKYGTGRQADKGVRVHGESQGSGTGTGAPLPLMGKTGTANSYTNASFFGYLPGLSKAGGALTLKDGYAVGVYVGYDDNRVMRRSSTRITGAAGALPAWIDIVNMLIREKGYAERLGDAVRTSAGISLVRDDLGQFNFAADAERGGVVSEPPRVIAESDRYRSSILTFGQPGAGGGIVLGRNYRPFWRNNGKAGFTSD</sequence>
<protein>
    <submittedName>
        <fullName evidence="17">Membrane peptidoglycan carboxypeptidase</fullName>
    </submittedName>
</protein>
<dbReference type="SUPFAM" id="SSF53955">
    <property type="entry name" value="Lysozyme-like"/>
    <property type="match status" value="1"/>
</dbReference>
<evidence type="ECO:0000256" key="1">
    <source>
        <dbReference type="ARBA" id="ARBA00004236"/>
    </source>
</evidence>
<evidence type="ECO:0000256" key="8">
    <source>
        <dbReference type="ARBA" id="ARBA00022960"/>
    </source>
</evidence>
<evidence type="ECO:0000259" key="16">
    <source>
        <dbReference type="Pfam" id="PF00912"/>
    </source>
</evidence>
<keyword evidence="9" id="KW-0573">Peptidoglycan synthesis</keyword>
<dbReference type="EMBL" id="JACHEO010000006">
    <property type="protein sequence ID" value="MBB5347771.1"/>
    <property type="molecule type" value="Genomic_DNA"/>
</dbReference>
<evidence type="ECO:0000256" key="2">
    <source>
        <dbReference type="ARBA" id="ARBA00004752"/>
    </source>
</evidence>
<dbReference type="PANTHER" id="PTHR32282">
    <property type="entry name" value="BINDING PROTEIN TRANSPEPTIDASE, PUTATIVE-RELATED"/>
    <property type="match status" value="1"/>
</dbReference>
<keyword evidence="10" id="KW-0472">Membrane</keyword>
<keyword evidence="5" id="KW-0378">Hydrolase</keyword>
<dbReference type="GO" id="GO:0016020">
    <property type="term" value="C:membrane"/>
    <property type="evidence" value="ECO:0007669"/>
    <property type="project" value="UniProtKB-SubCell"/>
</dbReference>
<organism evidence="17 18">
    <name type="scientific">Desulfoprunum benzoelyticum</name>
    <dbReference type="NCBI Taxonomy" id="1506996"/>
    <lineage>
        <taxon>Bacteria</taxon>
        <taxon>Pseudomonadati</taxon>
        <taxon>Thermodesulfobacteriota</taxon>
        <taxon>Desulfobulbia</taxon>
        <taxon>Desulfobulbales</taxon>
        <taxon>Desulfobulbaceae</taxon>
        <taxon>Desulfoprunum</taxon>
    </lineage>
</organism>
<evidence type="ECO:0000313" key="18">
    <source>
        <dbReference type="Proteomes" id="UP000539642"/>
    </source>
</evidence>
<evidence type="ECO:0000256" key="14">
    <source>
        <dbReference type="ARBA" id="ARBA00049902"/>
    </source>
</evidence>
<dbReference type="GO" id="GO:0071555">
    <property type="term" value="P:cell wall organization"/>
    <property type="evidence" value="ECO:0007669"/>
    <property type="project" value="UniProtKB-KW"/>
</dbReference>
<feature type="domain" description="Glycosyl transferase family 51" evidence="16">
    <location>
        <begin position="65"/>
        <end position="241"/>
    </location>
</feature>
<keyword evidence="7" id="KW-0808">Transferase</keyword>
<evidence type="ECO:0000256" key="4">
    <source>
        <dbReference type="ARBA" id="ARBA00022645"/>
    </source>
</evidence>
<dbReference type="GO" id="GO:0004180">
    <property type="term" value="F:carboxypeptidase activity"/>
    <property type="evidence" value="ECO:0007669"/>
    <property type="project" value="UniProtKB-KW"/>
</dbReference>
<dbReference type="SUPFAM" id="SSF56601">
    <property type="entry name" value="beta-lactamase/transpeptidase-like"/>
    <property type="match status" value="2"/>
</dbReference>
<reference evidence="17 18" key="1">
    <citation type="submission" date="2020-08" db="EMBL/GenBank/DDBJ databases">
        <title>Genomic Encyclopedia of Type Strains, Phase IV (KMG-IV): sequencing the most valuable type-strain genomes for metagenomic binning, comparative biology and taxonomic classification.</title>
        <authorList>
            <person name="Goeker M."/>
        </authorList>
    </citation>
    <scope>NUCLEOTIDE SEQUENCE [LARGE SCALE GENOMIC DNA]</scope>
    <source>
        <strain evidence="17 18">DSM 28570</strain>
    </source>
</reference>
<dbReference type="GO" id="GO:0008360">
    <property type="term" value="P:regulation of cell shape"/>
    <property type="evidence" value="ECO:0007669"/>
    <property type="project" value="UniProtKB-KW"/>
</dbReference>
<keyword evidence="5" id="KW-0645">Protease</keyword>
<feature type="region of interest" description="Disordered" evidence="15">
    <location>
        <begin position="929"/>
        <end position="949"/>
    </location>
</feature>
<dbReference type="RefSeq" id="WP_183349831.1">
    <property type="nucleotide sequence ID" value="NZ_JACHEO010000006.1"/>
</dbReference>
<evidence type="ECO:0000256" key="13">
    <source>
        <dbReference type="ARBA" id="ARBA00034000"/>
    </source>
</evidence>
<name>A0A840V3S7_9BACT</name>
<dbReference type="Gene3D" id="1.10.3810.10">
    <property type="entry name" value="Biosynthetic peptidoglycan transglycosylase-like"/>
    <property type="match status" value="1"/>
</dbReference>
<comment type="subcellular location">
    <subcellularLocation>
        <location evidence="1">Cell membrane</location>
    </subcellularLocation>
</comment>
<accession>A0A840V3S7</accession>
<keyword evidence="3" id="KW-1003">Cell membrane</keyword>
<keyword evidence="12" id="KW-0961">Cell wall biogenesis/degradation</keyword>
<dbReference type="InterPro" id="IPR050396">
    <property type="entry name" value="Glycosyltr_51/Transpeptidase"/>
</dbReference>
<dbReference type="GO" id="GO:0008955">
    <property type="term" value="F:peptidoglycan glycosyltransferase activity"/>
    <property type="evidence" value="ECO:0007669"/>
    <property type="project" value="UniProtKB-EC"/>
</dbReference>
<dbReference type="InterPro" id="IPR001264">
    <property type="entry name" value="Glyco_trans_51"/>
</dbReference>
<evidence type="ECO:0000256" key="11">
    <source>
        <dbReference type="ARBA" id="ARBA00023268"/>
    </source>
</evidence>
<evidence type="ECO:0000256" key="6">
    <source>
        <dbReference type="ARBA" id="ARBA00022676"/>
    </source>
</evidence>
<dbReference type="PANTHER" id="PTHR32282:SF11">
    <property type="entry name" value="PENICILLIN-BINDING PROTEIN 1B"/>
    <property type="match status" value="1"/>
</dbReference>
<dbReference type="AlphaFoldDB" id="A0A840V3S7"/>
<dbReference type="Pfam" id="PF00912">
    <property type="entry name" value="Transgly"/>
    <property type="match status" value="1"/>
</dbReference>
<evidence type="ECO:0000256" key="3">
    <source>
        <dbReference type="ARBA" id="ARBA00022475"/>
    </source>
</evidence>
<dbReference type="GO" id="GO:0009252">
    <property type="term" value="P:peptidoglycan biosynthetic process"/>
    <property type="evidence" value="ECO:0007669"/>
    <property type="project" value="UniProtKB-KW"/>
</dbReference>
<evidence type="ECO:0000256" key="5">
    <source>
        <dbReference type="ARBA" id="ARBA00022670"/>
    </source>
</evidence>
<evidence type="ECO:0000313" key="17">
    <source>
        <dbReference type="EMBL" id="MBB5347771.1"/>
    </source>
</evidence>
<keyword evidence="6" id="KW-0328">Glycosyltransferase</keyword>
<keyword evidence="4 17" id="KW-0121">Carboxypeptidase</keyword>
<proteinExistence type="predicted"/>
<keyword evidence="11" id="KW-0511">Multifunctional enzyme</keyword>
<keyword evidence="8" id="KW-0133">Cell shape</keyword>
<comment type="caution">
    <text evidence="17">The sequence shown here is derived from an EMBL/GenBank/DDBJ whole genome shotgun (WGS) entry which is preliminary data.</text>
</comment>
<evidence type="ECO:0000256" key="10">
    <source>
        <dbReference type="ARBA" id="ARBA00023136"/>
    </source>
</evidence>
<comment type="pathway">
    <text evidence="2">Cell wall biogenesis; peptidoglycan biosynthesis.</text>
</comment>
<comment type="catalytic activity">
    <reaction evidence="13">
        <text>Preferential cleavage: (Ac)2-L-Lys-D-Ala-|-D-Ala. Also transpeptidation of peptidyl-alanyl moieties that are N-acyl substituents of D-alanine.</text>
        <dbReference type="EC" id="3.4.16.4"/>
    </reaction>
</comment>
<evidence type="ECO:0000256" key="9">
    <source>
        <dbReference type="ARBA" id="ARBA00022984"/>
    </source>
</evidence>
<dbReference type="InterPro" id="IPR036950">
    <property type="entry name" value="PBP_transglycosylase"/>
</dbReference>
<comment type="catalytic activity">
    <reaction evidence="14">
        <text>[GlcNAc-(1-&gt;4)-Mur2Ac(oyl-L-Ala-gamma-D-Glu-L-Lys-D-Ala-D-Ala)](n)-di-trans,octa-cis-undecaprenyl diphosphate + beta-D-GlcNAc-(1-&gt;4)-Mur2Ac(oyl-L-Ala-gamma-D-Glu-L-Lys-D-Ala-D-Ala)-di-trans,octa-cis-undecaprenyl diphosphate = [GlcNAc-(1-&gt;4)-Mur2Ac(oyl-L-Ala-gamma-D-Glu-L-Lys-D-Ala-D-Ala)](n+1)-di-trans,octa-cis-undecaprenyl diphosphate + di-trans,octa-cis-undecaprenyl diphosphate + H(+)</text>
        <dbReference type="Rhea" id="RHEA:23708"/>
        <dbReference type="Rhea" id="RHEA-COMP:9602"/>
        <dbReference type="Rhea" id="RHEA-COMP:9603"/>
        <dbReference type="ChEBI" id="CHEBI:15378"/>
        <dbReference type="ChEBI" id="CHEBI:58405"/>
        <dbReference type="ChEBI" id="CHEBI:60033"/>
        <dbReference type="ChEBI" id="CHEBI:78435"/>
        <dbReference type="EC" id="2.4.99.28"/>
    </reaction>
</comment>
<dbReference type="Proteomes" id="UP000539642">
    <property type="component" value="Unassembled WGS sequence"/>
</dbReference>